<accession>A0A840FTQ4</accession>
<organism evidence="1 2">
    <name type="scientific">Variovorax guangxiensis</name>
    <dbReference type="NCBI Taxonomy" id="1775474"/>
    <lineage>
        <taxon>Bacteria</taxon>
        <taxon>Pseudomonadati</taxon>
        <taxon>Pseudomonadota</taxon>
        <taxon>Betaproteobacteria</taxon>
        <taxon>Burkholderiales</taxon>
        <taxon>Comamonadaceae</taxon>
        <taxon>Variovorax</taxon>
    </lineage>
</organism>
<dbReference type="AlphaFoldDB" id="A0A840FTQ4"/>
<evidence type="ECO:0000313" key="2">
    <source>
        <dbReference type="Proteomes" id="UP000524450"/>
    </source>
</evidence>
<gene>
    <name evidence="1" type="ORF">GGD71_003629</name>
</gene>
<reference evidence="1 2" key="1">
    <citation type="submission" date="2020-08" db="EMBL/GenBank/DDBJ databases">
        <title>Genomic Encyclopedia of Type Strains, Phase IV (KMG-V): Genome sequencing to study the core and pangenomes of soil and plant-associated prokaryotes.</title>
        <authorList>
            <person name="Whitman W."/>
        </authorList>
    </citation>
    <scope>NUCLEOTIDE SEQUENCE [LARGE SCALE GENOMIC DNA]</scope>
    <source>
        <strain evidence="1 2">34/80</strain>
    </source>
</reference>
<dbReference type="EMBL" id="JACIFZ010000003">
    <property type="protein sequence ID" value="MBB4222849.1"/>
    <property type="molecule type" value="Genomic_DNA"/>
</dbReference>
<comment type="caution">
    <text evidence="1">The sequence shown here is derived from an EMBL/GenBank/DDBJ whole genome shotgun (WGS) entry which is preliminary data.</text>
</comment>
<proteinExistence type="predicted"/>
<dbReference type="RefSeq" id="WP_184639679.1">
    <property type="nucleotide sequence ID" value="NZ_JACIFZ010000003.1"/>
</dbReference>
<evidence type="ECO:0000313" key="1">
    <source>
        <dbReference type="EMBL" id="MBB4222849.1"/>
    </source>
</evidence>
<dbReference type="Proteomes" id="UP000524450">
    <property type="component" value="Unassembled WGS sequence"/>
</dbReference>
<protein>
    <submittedName>
        <fullName evidence="1">Uncharacterized protein</fullName>
    </submittedName>
</protein>
<sequence length="566" mass="61506">MTTRRFHHVVFADDFFRSPANGLQYHVANRRFLRGFFDSALGRLGLPVSEVAPMSEGGRIDVARLMDRLELPCTPAGWARACIADLSPLAGRDGMPAFGPGCLVIGWGLTPAQQQCIDRCGASYLDIEIDPRRFTEHLHFCARTNDPAIEAALLAHRVDEELFWNHASALKGRFARHGTGSLFDPRLRVGLFFGQSLVDLSLISGGRTMHPASVIAPLRELAKSVDLLVVKPHPYEPALHDLAPIARAIPNVAWTRENTYALLSAGNVHFAASLSSSVLTEARYFRKPAHALIRADRNAGELLPSTCSGWIPVGAELGSKDFMAAVCGMEDESAVADAAHSFAAWPATAIDRAFLTRWGLDDRTAGLPEVAELQLGRPYLFHPGSPATGWLSHGWSGCDGEGARSEGELACLVVPLPTLSAPSQAYAQSLSHQQPYRVEVRVDYRSNAKSTSVHAMFDGMVLPGQRVTGARRRSLVFEVEPAAGRKCLVLQFVVADTGRGAVMRRRAVRPGFTLKKLQVSLRMSRGVISAPPKANVAARWSEISPVRAMTRVFRALVDSARGLISG</sequence>
<name>A0A840FTQ4_9BURK</name>